<reference evidence="1" key="1">
    <citation type="submission" date="2013-12" db="EMBL/GenBank/DDBJ databases">
        <title>A Varibaculum cambriense genome reconstructed from a premature infant gut community with otherwise low bacterial novelty that shifts toward anaerobic metabolism during the third week of life.</title>
        <authorList>
            <person name="Brown C.T."/>
            <person name="Sharon I."/>
            <person name="Thomas B.C."/>
            <person name="Castelle C.J."/>
            <person name="Morowitz M.J."/>
            <person name="Banfield J.F."/>
        </authorList>
    </citation>
    <scope>NUCLEOTIDE SEQUENCE</scope>
</reference>
<gene>
    <name evidence="1" type="ORF">Q604_UNBC06311G0002</name>
</gene>
<accession>W1YF83</accession>
<comment type="caution">
    <text evidence="1">The sequence shown here is derived from an EMBL/GenBank/DDBJ whole genome shotgun (WGS) entry which is preliminary data.</text>
</comment>
<dbReference type="AlphaFoldDB" id="W1YF83"/>
<protein>
    <submittedName>
        <fullName evidence="1">Uncharacterized protein</fullName>
    </submittedName>
</protein>
<sequence length="28" mass="3130">ETLISQALVPVVQALEATGRDQRQTYLE</sequence>
<evidence type="ECO:0000313" key="1">
    <source>
        <dbReference type="EMBL" id="ETJ39809.1"/>
    </source>
</evidence>
<name>W1YF83_9ZZZZ</name>
<feature type="non-terminal residue" evidence="1">
    <location>
        <position position="1"/>
    </location>
</feature>
<proteinExistence type="predicted"/>
<organism evidence="1">
    <name type="scientific">human gut metagenome</name>
    <dbReference type="NCBI Taxonomy" id="408170"/>
    <lineage>
        <taxon>unclassified sequences</taxon>
        <taxon>metagenomes</taxon>
        <taxon>organismal metagenomes</taxon>
    </lineage>
</organism>
<dbReference type="EMBL" id="AZMM01006311">
    <property type="protein sequence ID" value="ETJ39809.1"/>
    <property type="molecule type" value="Genomic_DNA"/>
</dbReference>